<evidence type="ECO:0000313" key="3">
    <source>
        <dbReference type="Proteomes" id="UP001140949"/>
    </source>
</evidence>
<proteinExistence type="predicted"/>
<accession>A0AAX6GW49</accession>
<organism evidence="2 3">
    <name type="scientific">Iris pallida</name>
    <name type="common">Sweet iris</name>
    <dbReference type="NCBI Taxonomy" id="29817"/>
    <lineage>
        <taxon>Eukaryota</taxon>
        <taxon>Viridiplantae</taxon>
        <taxon>Streptophyta</taxon>
        <taxon>Embryophyta</taxon>
        <taxon>Tracheophyta</taxon>
        <taxon>Spermatophyta</taxon>
        <taxon>Magnoliopsida</taxon>
        <taxon>Liliopsida</taxon>
        <taxon>Asparagales</taxon>
        <taxon>Iridaceae</taxon>
        <taxon>Iridoideae</taxon>
        <taxon>Irideae</taxon>
        <taxon>Iris</taxon>
    </lineage>
</organism>
<feature type="region of interest" description="Disordered" evidence="1">
    <location>
        <begin position="1"/>
        <end position="43"/>
    </location>
</feature>
<dbReference type="Proteomes" id="UP001140949">
    <property type="component" value="Unassembled WGS sequence"/>
</dbReference>
<comment type="caution">
    <text evidence="2">The sequence shown here is derived from an EMBL/GenBank/DDBJ whole genome shotgun (WGS) entry which is preliminary data.</text>
</comment>
<sequence>MLPEFVTTYLDSSTTSPPPLLRRTSCPPRSHRHGGAPPEPCRRATDFVSHQCLDLRGRRLDLRVIPRVPTLVEDAAAASIQVLSFRRASGHLRVEPHLREQCPSSKLSHRSENLRRRIWATESRRPPDLLVAD</sequence>
<dbReference type="AlphaFoldDB" id="A0AAX6GW49"/>
<name>A0AAX6GW49_IRIPA</name>
<keyword evidence="3" id="KW-1185">Reference proteome</keyword>
<reference evidence="2" key="2">
    <citation type="submission" date="2023-04" db="EMBL/GenBank/DDBJ databases">
        <authorList>
            <person name="Bruccoleri R.E."/>
            <person name="Oakeley E.J."/>
            <person name="Faust A.-M."/>
            <person name="Dessus-Babus S."/>
            <person name="Altorfer M."/>
            <person name="Burckhardt D."/>
            <person name="Oertli M."/>
            <person name="Naumann U."/>
            <person name="Petersen F."/>
            <person name="Wong J."/>
        </authorList>
    </citation>
    <scope>NUCLEOTIDE SEQUENCE</scope>
    <source>
        <strain evidence="2">GSM-AAB239-AS_SAM_17_03QT</strain>
        <tissue evidence="2">Leaf</tissue>
    </source>
</reference>
<protein>
    <submittedName>
        <fullName evidence="2">Uncharacterized protein</fullName>
    </submittedName>
</protein>
<dbReference type="EMBL" id="JANAVB010015600">
    <property type="protein sequence ID" value="KAJ6833000.1"/>
    <property type="molecule type" value="Genomic_DNA"/>
</dbReference>
<evidence type="ECO:0000313" key="2">
    <source>
        <dbReference type="EMBL" id="KAJ6833000.1"/>
    </source>
</evidence>
<gene>
    <name evidence="2" type="ORF">M6B38_342695</name>
</gene>
<evidence type="ECO:0000256" key="1">
    <source>
        <dbReference type="SAM" id="MobiDB-lite"/>
    </source>
</evidence>
<reference evidence="2" key="1">
    <citation type="journal article" date="2023" name="GigaByte">
        <title>Genome assembly of the bearded iris, Iris pallida Lam.</title>
        <authorList>
            <person name="Bruccoleri R.E."/>
            <person name="Oakeley E.J."/>
            <person name="Faust A.M.E."/>
            <person name="Altorfer M."/>
            <person name="Dessus-Babus S."/>
            <person name="Burckhardt D."/>
            <person name="Oertli M."/>
            <person name="Naumann U."/>
            <person name="Petersen F."/>
            <person name="Wong J."/>
        </authorList>
    </citation>
    <scope>NUCLEOTIDE SEQUENCE</scope>
    <source>
        <strain evidence="2">GSM-AAB239-AS_SAM_17_03QT</strain>
    </source>
</reference>